<dbReference type="SMART" id="SM00184">
    <property type="entry name" value="RING"/>
    <property type="match status" value="1"/>
</dbReference>
<evidence type="ECO:0000256" key="1">
    <source>
        <dbReference type="ARBA" id="ARBA00004370"/>
    </source>
</evidence>
<dbReference type="InterPro" id="IPR003137">
    <property type="entry name" value="PA_domain"/>
</dbReference>
<dbReference type="Gene3D" id="3.50.30.30">
    <property type="match status" value="1"/>
</dbReference>
<feature type="domain" description="RING-type" evidence="11">
    <location>
        <begin position="565"/>
        <end position="607"/>
    </location>
</feature>
<dbReference type="InterPro" id="IPR001841">
    <property type="entry name" value="Znf_RING"/>
</dbReference>
<evidence type="ECO:0000256" key="3">
    <source>
        <dbReference type="ARBA" id="ARBA00022723"/>
    </source>
</evidence>
<dbReference type="Proteomes" id="UP001642502">
    <property type="component" value="Unassembled WGS sequence"/>
</dbReference>
<comment type="subcellular location">
    <subcellularLocation>
        <location evidence="1">Membrane</location>
    </subcellularLocation>
</comment>
<dbReference type="InterPro" id="IPR051834">
    <property type="entry name" value="RING_finger_E3_ligase"/>
</dbReference>
<dbReference type="PANTHER" id="PTHR45931:SF3">
    <property type="entry name" value="RING ZINC FINGER-CONTAINING PROTEIN"/>
    <property type="match status" value="1"/>
</dbReference>
<proteinExistence type="predicted"/>
<feature type="region of interest" description="Disordered" evidence="9">
    <location>
        <begin position="335"/>
        <end position="369"/>
    </location>
</feature>
<keyword evidence="13" id="KW-1185">Reference proteome</keyword>
<comment type="caution">
    <text evidence="12">The sequence shown here is derived from an EMBL/GenBank/DDBJ whole genome shotgun (WGS) entry which is preliminary data.</text>
</comment>
<evidence type="ECO:0000256" key="6">
    <source>
        <dbReference type="ARBA" id="ARBA00022989"/>
    </source>
</evidence>
<dbReference type="SUPFAM" id="SSF57850">
    <property type="entry name" value="RING/U-box"/>
    <property type="match status" value="1"/>
</dbReference>
<keyword evidence="6 10" id="KW-1133">Transmembrane helix</keyword>
<name>A0ABP0DKK7_9PEZI</name>
<keyword evidence="7 10" id="KW-0472">Membrane</keyword>
<keyword evidence="3" id="KW-0479">Metal-binding</keyword>
<dbReference type="PANTHER" id="PTHR45931">
    <property type="entry name" value="SI:CH211-59O9.10"/>
    <property type="match status" value="1"/>
</dbReference>
<evidence type="ECO:0000256" key="9">
    <source>
        <dbReference type="SAM" id="MobiDB-lite"/>
    </source>
</evidence>
<evidence type="ECO:0000256" key="10">
    <source>
        <dbReference type="SAM" id="Phobius"/>
    </source>
</evidence>
<evidence type="ECO:0000256" key="5">
    <source>
        <dbReference type="ARBA" id="ARBA00022833"/>
    </source>
</evidence>
<keyword evidence="2 10" id="KW-0812">Transmembrane</keyword>
<evidence type="ECO:0000259" key="11">
    <source>
        <dbReference type="PROSITE" id="PS50089"/>
    </source>
</evidence>
<evidence type="ECO:0000256" key="7">
    <source>
        <dbReference type="ARBA" id="ARBA00023136"/>
    </source>
</evidence>
<dbReference type="InterPro" id="IPR046450">
    <property type="entry name" value="PA_dom_sf"/>
</dbReference>
<protein>
    <recommendedName>
        <fullName evidence="11">RING-type domain-containing protein</fullName>
    </recommendedName>
</protein>
<feature type="compositionally biased region" description="Pro residues" evidence="9">
    <location>
        <begin position="498"/>
        <end position="508"/>
    </location>
</feature>
<dbReference type="EMBL" id="CAWUON010000034">
    <property type="protein sequence ID" value="CAK7268198.1"/>
    <property type="molecule type" value="Genomic_DNA"/>
</dbReference>
<dbReference type="Pfam" id="PF02225">
    <property type="entry name" value="PA"/>
    <property type="match status" value="1"/>
</dbReference>
<feature type="transmembrane region" description="Helical" evidence="10">
    <location>
        <begin position="429"/>
        <end position="451"/>
    </location>
</feature>
<dbReference type="InterPro" id="IPR013083">
    <property type="entry name" value="Znf_RING/FYVE/PHD"/>
</dbReference>
<dbReference type="SUPFAM" id="SSF52025">
    <property type="entry name" value="PA domain"/>
    <property type="match status" value="1"/>
</dbReference>
<keyword evidence="5" id="KW-0862">Zinc</keyword>
<evidence type="ECO:0000313" key="12">
    <source>
        <dbReference type="EMBL" id="CAK7268198.1"/>
    </source>
</evidence>
<dbReference type="Gene3D" id="3.30.40.10">
    <property type="entry name" value="Zinc/RING finger domain, C3HC4 (zinc finger)"/>
    <property type="match status" value="1"/>
</dbReference>
<organism evidence="12 13">
    <name type="scientific">Sporothrix epigloea</name>
    <dbReference type="NCBI Taxonomy" id="1892477"/>
    <lineage>
        <taxon>Eukaryota</taxon>
        <taxon>Fungi</taxon>
        <taxon>Dikarya</taxon>
        <taxon>Ascomycota</taxon>
        <taxon>Pezizomycotina</taxon>
        <taxon>Sordariomycetes</taxon>
        <taxon>Sordariomycetidae</taxon>
        <taxon>Ophiostomatales</taxon>
        <taxon>Ophiostomataceae</taxon>
        <taxon>Sporothrix</taxon>
    </lineage>
</organism>
<evidence type="ECO:0000256" key="4">
    <source>
        <dbReference type="ARBA" id="ARBA00022771"/>
    </source>
</evidence>
<feature type="region of interest" description="Disordered" evidence="9">
    <location>
        <begin position="485"/>
        <end position="514"/>
    </location>
</feature>
<evidence type="ECO:0000256" key="2">
    <source>
        <dbReference type="ARBA" id="ARBA00022692"/>
    </source>
</evidence>
<reference evidence="12 13" key="1">
    <citation type="submission" date="2024-01" db="EMBL/GenBank/DDBJ databases">
        <authorList>
            <person name="Allen C."/>
            <person name="Tagirdzhanova G."/>
        </authorList>
    </citation>
    <scope>NUCLEOTIDE SEQUENCE [LARGE SCALE GENOMIC DNA]</scope>
    <source>
        <strain evidence="12 13">CBS 119000</strain>
    </source>
</reference>
<keyword evidence="4 8" id="KW-0863">Zinc-finger</keyword>
<accession>A0ABP0DKK7</accession>
<evidence type="ECO:0000313" key="13">
    <source>
        <dbReference type="Proteomes" id="UP001642502"/>
    </source>
</evidence>
<dbReference type="PROSITE" id="PS50089">
    <property type="entry name" value="ZF_RING_2"/>
    <property type="match status" value="1"/>
</dbReference>
<gene>
    <name evidence="12" type="ORF">SEPCBS119000_002940</name>
</gene>
<evidence type="ECO:0000256" key="8">
    <source>
        <dbReference type="PROSITE-ProRule" id="PRU00175"/>
    </source>
</evidence>
<dbReference type="Pfam" id="PF13639">
    <property type="entry name" value="zf-RING_2"/>
    <property type="match status" value="1"/>
</dbReference>
<sequence>MPTVNSRPVVRALSVLAAASVAVFLLVRMTTVVRYNTAPHVPYRRIASNPGFQLFPPSAEISLAEDNNTIFAARPATFGAALPDKGLSAALWIGTGFGEDGVEPQGELGCSDVPGWDGKHAADGVPVLPADGLYDDGTDNYLEDHFLRGAILRDIRKTVNTKTSLTGARYDSRPAILDGPEAASGVTGPAAVAAEGNTASGVDQVDSAPFRIGPRPNGLPNQVYWEDASRIGKSHNEAPHHSDIQSLQEGAEIAGKIVLLRRGGCGFLAKVMWAQRRGAVGVIVGDDRKGGPLIQMYASGDTSFVTIPSVFTAHTTAHLLTALVGAVQDNAPLGLRKGAGLRPNPKSRTPTPEAPTLERPKDADDTLSLNTGPQNWVLDEYAPTSSTLSAADSEQTALGAGTDTPGEETGRALYVTITPTRSTVPLLDMLLLVIASPLLAIVVITGILIFIRTQYQHRAWRAPKAVVDQLPVHIYVPPGHAPPAPISVPPSSAGISPPLSPSGTPSPPNFELGLEPSLERTLTSPLLQRPRSRTTTAVLRDERRAALFQSQAPTHTPSRYSQDECVVCLDEYVAGDRVMCLPCGHEFHESCITPWLVTRRRTCPICKSDVVRAATAADEA</sequence>